<name>A0A836BZC5_9CHLO</name>
<protein>
    <submittedName>
        <fullName evidence="2">Uncharacterized protein</fullName>
    </submittedName>
</protein>
<dbReference type="Proteomes" id="UP000612055">
    <property type="component" value="Unassembled WGS sequence"/>
</dbReference>
<keyword evidence="1" id="KW-0175">Coiled coil</keyword>
<evidence type="ECO:0000256" key="1">
    <source>
        <dbReference type="SAM" id="Coils"/>
    </source>
</evidence>
<feature type="coiled-coil region" evidence="1">
    <location>
        <begin position="49"/>
        <end position="151"/>
    </location>
</feature>
<accession>A0A836BZC5</accession>
<proteinExistence type="predicted"/>
<sequence length="183" mass="20485">MAVELESLKRRQDAEIARLKEEHKASLTDIDEWCRGEIEAVQHNARKQAAQAHIAVEQWQRKYDEAQQAAAELERSRREEEMRALQLAGDLASAHEALAAAQEELLRLQRQRAEEAAQAEEARRDAEARAAEQLEAQAAAHTAALSNIEVRLAAVVSRKDATITALRTELQKTHETLLALRGV</sequence>
<evidence type="ECO:0000313" key="3">
    <source>
        <dbReference type="Proteomes" id="UP000612055"/>
    </source>
</evidence>
<gene>
    <name evidence="2" type="ORF">HYH03_008017</name>
</gene>
<organism evidence="2 3">
    <name type="scientific">Edaphochlamys debaryana</name>
    <dbReference type="NCBI Taxonomy" id="47281"/>
    <lineage>
        <taxon>Eukaryota</taxon>
        <taxon>Viridiplantae</taxon>
        <taxon>Chlorophyta</taxon>
        <taxon>core chlorophytes</taxon>
        <taxon>Chlorophyceae</taxon>
        <taxon>CS clade</taxon>
        <taxon>Chlamydomonadales</taxon>
        <taxon>Chlamydomonadales incertae sedis</taxon>
        <taxon>Edaphochlamys</taxon>
    </lineage>
</organism>
<comment type="caution">
    <text evidence="2">The sequence shown here is derived from an EMBL/GenBank/DDBJ whole genome shotgun (WGS) entry which is preliminary data.</text>
</comment>
<dbReference type="EMBL" id="JAEHOE010000035">
    <property type="protein sequence ID" value="KAG2493797.1"/>
    <property type="molecule type" value="Genomic_DNA"/>
</dbReference>
<dbReference type="OrthoDB" id="534430at2759"/>
<reference evidence="2" key="1">
    <citation type="journal article" date="2020" name="bioRxiv">
        <title>Comparative genomics of Chlamydomonas.</title>
        <authorList>
            <person name="Craig R.J."/>
            <person name="Hasan A.R."/>
            <person name="Ness R.W."/>
            <person name="Keightley P.D."/>
        </authorList>
    </citation>
    <scope>NUCLEOTIDE SEQUENCE</scope>
    <source>
        <strain evidence="2">CCAP 11/70</strain>
    </source>
</reference>
<dbReference type="AlphaFoldDB" id="A0A836BZC5"/>
<keyword evidence="3" id="KW-1185">Reference proteome</keyword>
<evidence type="ECO:0000313" key="2">
    <source>
        <dbReference type="EMBL" id="KAG2493797.1"/>
    </source>
</evidence>